<feature type="region of interest" description="Disordered" evidence="1">
    <location>
        <begin position="454"/>
        <end position="477"/>
    </location>
</feature>
<gene>
    <name evidence="3" type="ORF">LXO92_14205</name>
</gene>
<feature type="domain" description="Lpg0393-like VPS9-like" evidence="2">
    <location>
        <begin position="153"/>
        <end position="230"/>
    </location>
</feature>
<proteinExistence type="predicted"/>
<evidence type="ECO:0000256" key="1">
    <source>
        <dbReference type="SAM" id="MobiDB-lite"/>
    </source>
</evidence>
<name>A0ABS8X420_9GAMM</name>
<protein>
    <recommendedName>
        <fullName evidence="2">Lpg0393-like VPS9-like domain-containing protein</fullName>
    </recommendedName>
</protein>
<dbReference type="Pfam" id="PF22035">
    <property type="entry name" value="Lpg0393_VPS9"/>
    <property type="match status" value="1"/>
</dbReference>
<reference evidence="3 4" key="1">
    <citation type="journal article" date="2024" name="Pathogens">
        <title>Characterization of a Novel Species of Legionella Isolated from a Healthcare Facility: Legionella resiliens sp. nov.</title>
        <authorList>
            <person name="Cristino S."/>
            <person name="Pascale M.R."/>
            <person name="Marino F."/>
            <person name="Derelitto C."/>
            <person name="Salaris S."/>
            <person name="Orsini M."/>
            <person name="Squarzoni S."/>
            <person name="Grottola A."/>
            <person name="Girolamini L."/>
        </authorList>
    </citation>
    <scope>NUCLEOTIDE SEQUENCE [LARGE SCALE GENOMIC DNA]</scope>
    <source>
        <strain evidence="3 4">8cVS16</strain>
    </source>
</reference>
<dbReference type="InterPro" id="IPR054178">
    <property type="entry name" value="Lpg0393-like_VPS9"/>
</dbReference>
<evidence type="ECO:0000259" key="2">
    <source>
        <dbReference type="Pfam" id="PF22035"/>
    </source>
</evidence>
<comment type="caution">
    <text evidence="3">The sequence shown here is derived from an EMBL/GenBank/DDBJ whole genome shotgun (WGS) entry which is preliminary data.</text>
</comment>
<accession>A0ABS8X420</accession>
<sequence>MMIKRKQEILEELARAFTNELSKEARFDLVFSALFELDKIQKGQITQLSKAQLEEVSNEAATKVFLDRISATTKTNNPDIKTARNILTQIIRDPEAFGLDGKIRSFFLPFAKTFITAKGDVVEEQIVSAHLHQRDWMIRKILFIQDLGTNAESAQIFVDALRTGNYAITSKFARWVISKYNDVTLNPARRPIGADDILPLVAYELAQTDIRAEDMAAIMYLYDHTKEDNQYTASLMFSGVQTSLNRQSALQRAYPKDNPSQILMRIRTEHATFLTMDDPVGSLVKEGLSYDHEIDSVNLKEHYEENKITAFAKKNRDSITTHLIALNIKRASPDDINTLLAIKNHIIKYINFSETHPPEKPQQTYTNRLNAAEEMLKILQKGETIKDDIFPGIRAQANIIAMNKPGLRELGFLGWLHNLTDNHKPQISIETAATLKAIDLIVVSQVSELPKEARAKRISQNSPPGDELTNTHTIQYR</sequence>
<keyword evidence="4" id="KW-1185">Reference proteome</keyword>
<evidence type="ECO:0000313" key="3">
    <source>
        <dbReference type="EMBL" id="MCE3533523.1"/>
    </source>
</evidence>
<evidence type="ECO:0000313" key="4">
    <source>
        <dbReference type="Proteomes" id="UP001320170"/>
    </source>
</evidence>
<dbReference type="RefSeq" id="WP_232891200.1">
    <property type="nucleotide sequence ID" value="NZ_JAJSPM010000009.1"/>
</dbReference>
<dbReference type="EMBL" id="JAJTND010000005">
    <property type="protein sequence ID" value="MCE3533523.1"/>
    <property type="molecule type" value="Genomic_DNA"/>
</dbReference>
<feature type="compositionally biased region" description="Polar residues" evidence="1">
    <location>
        <begin position="458"/>
        <end position="477"/>
    </location>
</feature>
<dbReference type="Proteomes" id="UP001320170">
    <property type="component" value="Unassembled WGS sequence"/>
</dbReference>
<organism evidence="3 4">
    <name type="scientific">Legionella resiliens</name>
    <dbReference type="NCBI Taxonomy" id="2905958"/>
    <lineage>
        <taxon>Bacteria</taxon>
        <taxon>Pseudomonadati</taxon>
        <taxon>Pseudomonadota</taxon>
        <taxon>Gammaproteobacteria</taxon>
        <taxon>Legionellales</taxon>
        <taxon>Legionellaceae</taxon>
        <taxon>Legionella</taxon>
    </lineage>
</organism>